<dbReference type="Pfam" id="PF04542">
    <property type="entry name" value="Sigma70_r2"/>
    <property type="match status" value="1"/>
</dbReference>
<dbReference type="AlphaFoldDB" id="A0A6M3ZU74"/>
<name>A0A6M3ZU74_9BURK</name>
<dbReference type="GO" id="GO:0003677">
    <property type="term" value="F:DNA binding"/>
    <property type="evidence" value="ECO:0007669"/>
    <property type="project" value="InterPro"/>
</dbReference>
<dbReference type="InterPro" id="IPR013324">
    <property type="entry name" value="RNA_pol_sigma_r3/r4-like"/>
</dbReference>
<dbReference type="InterPro" id="IPR036388">
    <property type="entry name" value="WH-like_DNA-bd_sf"/>
</dbReference>
<evidence type="ECO:0000313" key="8">
    <source>
        <dbReference type="Proteomes" id="UP000501648"/>
    </source>
</evidence>
<dbReference type="RefSeq" id="WP_017453390.1">
    <property type="nucleotide sequence ID" value="NZ_CP008956.1"/>
</dbReference>
<dbReference type="GO" id="GO:0006352">
    <property type="term" value="P:DNA-templated transcription initiation"/>
    <property type="evidence" value="ECO:0007669"/>
    <property type="project" value="InterPro"/>
</dbReference>
<evidence type="ECO:0000256" key="2">
    <source>
        <dbReference type="ARBA" id="ARBA00023015"/>
    </source>
</evidence>
<dbReference type="SUPFAM" id="SSF88946">
    <property type="entry name" value="Sigma2 domain of RNA polymerase sigma factors"/>
    <property type="match status" value="1"/>
</dbReference>
<reference evidence="7 8" key="1">
    <citation type="journal article" date="2012" name="J. Bacteriol.">
        <title>Genome sequence of the pathogenic Herbaspirillum seropedicae strain Os34, isolated from rice roots.</title>
        <authorList>
            <person name="Ye W."/>
            <person name="Ye S."/>
            <person name="Liu J."/>
            <person name="Chang S."/>
            <person name="Chen M."/>
            <person name="Zhu B."/>
            <person name="Guo L."/>
            <person name="An Q."/>
        </authorList>
    </citation>
    <scope>NUCLEOTIDE SEQUENCE [LARGE SCALE GENOMIC DNA]</scope>
    <source>
        <strain evidence="7 8">Os34</strain>
    </source>
</reference>
<dbReference type="PANTHER" id="PTHR43133">
    <property type="entry name" value="RNA POLYMERASE ECF-TYPE SIGMA FACTO"/>
    <property type="match status" value="1"/>
</dbReference>
<proteinExistence type="inferred from homology"/>
<evidence type="ECO:0000313" key="7">
    <source>
        <dbReference type="EMBL" id="QJQ01072.1"/>
    </source>
</evidence>
<organism evidence="7 8">
    <name type="scientific">Herbaspirillum rubrisubalbicans Os34</name>
    <dbReference type="NCBI Taxonomy" id="1235827"/>
    <lineage>
        <taxon>Bacteria</taxon>
        <taxon>Pseudomonadati</taxon>
        <taxon>Pseudomonadota</taxon>
        <taxon>Betaproteobacteria</taxon>
        <taxon>Burkholderiales</taxon>
        <taxon>Oxalobacteraceae</taxon>
        <taxon>Herbaspirillum</taxon>
    </lineage>
</organism>
<comment type="similarity">
    <text evidence="1">Belongs to the sigma-70 factor family. ECF subfamily.</text>
</comment>
<gene>
    <name evidence="7" type="ORF">C798_12750</name>
</gene>
<dbReference type="GO" id="GO:0016987">
    <property type="term" value="F:sigma factor activity"/>
    <property type="evidence" value="ECO:0007669"/>
    <property type="project" value="UniProtKB-KW"/>
</dbReference>
<dbReference type="InterPro" id="IPR039425">
    <property type="entry name" value="RNA_pol_sigma-70-like"/>
</dbReference>
<dbReference type="EMBL" id="CP008956">
    <property type="protein sequence ID" value="QJQ01072.1"/>
    <property type="molecule type" value="Genomic_DNA"/>
</dbReference>
<dbReference type="Pfam" id="PF08281">
    <property type="entry name" value="Sigma70_r4_2"/>
    <property type="match status" value="1"/>
</dbReference>
<evidence type="ECO:0000259" key="5">
    <source>
        <dbReference type="Pfam" id="PF04542"/>
    </source>
</evidence>
<dbReference type="Proteomes" id="UP000501648">
    <property type="component" value="Chromosome"/>
</dbReference>
<keyword evidence="3" id="KW-0731">Sigma factor</keyword>
<dbReference type="CDD" id="cd06171">
    <property type="entry name" value="Sigma70_r4"/>
    <property type="match status" value="1"/>
</dbReference>
<dbReference type="Gene3D" id="1.10.1740.10">
    <property type="match status" value="1"/>
</dbReference>
<dbReference type="InterPro" id="IPR007627">
    <property type="entry name" value="RNA_pol_sigma70_r2"/>
</dbReference>
<accession>A0A6M3ZU74</accession>
<feature type="domain" description="RNA polymerase sigma factor 70 region 4 type 2" evidence="6">
    <location>
        <begin position="129"/>
        <end position="178"/>
    </location>
</feature>
<dbReference type="InterPro" id="IPR013249">
    <property type="entry name" value="RNA_pol_sigma70_r4_t2"/>
</dbReference>
<protein>
    <submittedName>
        <fullName evidence="7">RNA polymerase subunit sigma</fullName>
    </submittedName>
</protein>
<sequence>MRGPLANSIEQEEIHLLERISHGDRKAFEHLYRSYFPRLAQFLRRLVRDGQLSEEIINDTMFVVWGKANTYNRQSKVSTWIFSIAYRQGLKALSMVDTPVEMDMDVMASEEVVEPEHQLGETQLRRHIGVALDRLSFEHRTVMALTYFHGMSYDEIAETMGCSINTVKTRMFYARQKLKVFLAAYA</sequence>
<keyword evidence="4" id="KW-0804">Transcription</keyword>
<evidence type="ECO:0000256" key="1">
    <source>
        <dbReference type="ARBA" id="ARBA00010641"/>
    </source>
</evidence>
<feature type="domain" description="RNA polymerase sigma-70 region 2" evidence="5">
    <location>
        <begin position="31"/>
        <end position="91"/>
    </location>
</feature>
<evidence type="ECO:0000259" key="6">
    <source>
        <dbReference type="Pfam" id="PF08281"/>
    </source>
</evidence>
<dbReference type="SUPFAM" id="SSF88659">
    <property type="entry name" value="Sigma3 and sigma4 domains of RNA polymerase sigma factors"/>
    <property type="match status" value="1"/>
</dbReference>
<dbReference type="InterPro" id="IPR013325">
    <property type="entry name" value="RNA_pol_sigma_r2"/>
</dbReference>
<evidence type="ECO:0000256" key="3">
    <source>
        <dbReference type="ARBA" id="ARBA00023082"/>
    </source>
</evidence>
<dbReference type="PANTHER" id="PTHR43133:SF32">
    <property type="entry name" value="BLR3042 PROTEIN"/>
    <property type="match status" value="1"/>
</dbReference>
<dbReference type="InterPro" id="IPR014284">
    <property type="entry name" value="RNA_pol_sigma-70_dom"/>
</dbReference>
<dbReference type="NCBIfam" id="TIGR02937">
    <property type="entry name" value="sigma70-ECF"/>
    <property type="match status" value="1"/>
</dbReference>
<keyword evidence="2" id="KW-0805">Transcription regulation</keyword>
<evidence type="ECO:0000256" key="4">
    <source>
        <dbReference type="ARBA" id="ARBA00023163"/>
    </source>
</evidence>
<dbReference type="Gene3D" id="1.10.10.10">
    <property type="entry name" value="Winged helix-like DNA-binding domain superfamily/Winged helix DNA-binding domain"/>
    <property type="match status" value="1"/>
</dbReference>